<dbReference type="WBParaSite" id="nRc.2.0.1.t05254-RA">
    <property type="protein sequence ID" value="nRc.2.0.1.t05254-RA"/>
    <property type="gene ID" value="nRc.2.0.1.g05254"/>
</dbReference>
<reference evidence="2" key="1">
    <citation type="submission" date="2022-11" db="UniProtKB">
        <authorList>
            <consortium name="WormBaseParasite"/>
        </authorList>
    </citation>
    <scope>IDENTIFICATION</scope>
</reference>
<name>A0A915HU08_ROMCU</name>
<sequence>MKCYCTKWGVINGGSDGDGLMMPNAGYFGSHPNCCGDHGDELSYEESVYCGPVVSSIERDYSGVFAIDEGDKCDPIFGHDGLSIETNQRVALEVWHGLGSESCPKHQCVRKIGGGSILSGLAECQTYQCSRLAIWIKCFMLFSKQRAGALMHIVQG</sequence>
<proteinExistence type="predicted"/>
<protein>
    <submittedName>
        <fullName evidence="2">Uncharacterized protein</fullName>
    </submittedName>
</protein>
<keyword evidence="1" id="KW-1185">Reference proteome</keyword>
<organism evidence="1 2">
    <name type="scientific">Romanomermis culicivorax</name>
    <name type="common">Nematode worm</name>
    <dbReference type="NCBI Taxonomy" id="13658"/>
    <lineage>
        <taxon>Eukaryota</taxon>
        <taxon>Metazoa</taxon>
        <taxon>Ecdysozoa</taxon>
        <taxon>Nematoda</taxon>
        <taxon>Enoplea</taxon>
        <taxon>Dorylaimia</taxon>
        <taxon>Mermithida</taxon>
        <taxon>Mermithoidea</taxon>
        <taxon>Mermithidae</taxon>
        <taxon>Romanomermis</taxon>
    </lineage>
</organism>
<accession>A0A915HU08</accession>
<evidence type="ECO:0000313" key="2">
    <source>
        <dbReference type="WBParaSite" id="nRc.2.0.1.t05254-RA"/>
    </source>
</evidence>
<dbReference type="AlphaFoldDB" id="A0A915HU08"/>
<evidence type="ECO:0000313" key="1">
    <source>
        <dbReference type="Proteomes" id="UP000887565"/>
    </source>
</evidence>
<dbReference type="Proteomes" id="UP000887565">
    <property type="component" value="Unplaced"/>
</dbReference>